<dbReference type="CDD" id="cd23949">
    <property type="entry name" value="Niban-like"/>
    <property type="match status" value="1"/>
</dbReference>
<comment type="similarity">
    <text evidence="1">Belongs to the Niban family.</text>
</comment>
<proteinExistence type="inferred from homology"/>
<feature type="region of interest" description="Disordered" evidence="2">
    <location>
        <begin position="811"/>
        <end position="864"/>
    </location>
</feature>
<evidence type="ECO:0000256" key="2">
    <source>
        <dbReference type="SAM" id="MobiDB-lite"/>
    </source>
</evidence>
<accession>A0A8U0PD83</accession>
<feature type="domain" description="PH" evidence="3">
    <location>
        <begin position="9"/>
        <end position="133"/>
    </location>
</feature>
<dbReference type="PANTHER" id="PTHR14392:SF2">
    <property type="entry name" value="PROTEIN NIBAN 2"/>
    <property type="match status" value="1"/>
</dbReference>
<dbReference type="InterPro" id="IPR059060">
    <property type="entry name" value="Niban_1/2/3_dom"/>
</dbReference>
<dbReference type="KEGG" id="snh:120021892"/>
<dbReference type="SUPFAM" id="SSF50729">
    <property type="entry name" value="PH domain-like"/>
    <property type="match status" value="1"/>
</dbReference>
<keyword evidence="4" id="KW-1185">Reference proteome</keyword>
<dbReference type="InterPro" id="IPR026088">
    <property type="entry name" value="Niban-like"/>
</dbReference>
<evidence type="ECO:0000256" key="1">
    <source>
        <dbReference type="ARBA" id="ARBA00010251"/>
    </source>
</evidence>
<protein>
    <submittedName>
        <fullName evidence="5">Protein Niban 2-like</fullName>
    </submittedName>
</protein>
<dbReference type="RefSeq" id="XP_038821659.1">
    <property type="nucleotide sequence ID" value="XM_038965731.1"/>
</dbReference>
<dbReference type="GeneID" id="120021892"/>
<dbReference type="SMART" id="SM00233">
    <property type="entry name" value="PH"/>
    <property type="match status" value="1"/>
</dbReference>
<gene>
    <name evidence="5" type="primary">LOC120021892</name>
</gene>
<dbReference type="Pfam" id="PF26089">
    <property type="entry name" value="PH_Niban2"/>
    <property type="match status" value="1"/>
</dbReference>
<name>A0A8U0PD83_SALNM</name>
<dbReference type="InterPro" id="IPR001849">
    <property type="entry name" value="PH_domain"/>
</dbReference>
<dbReference type="PANTHER" id="PTHR14392">
    <property type="entry name" value="NIBAN FAMILY MEMBER"/>
    <property type="match status" value="1"/>
</dbReference>
<feature type="region of interest" description="Disordered" evidence="2">
    <location>
        <begin position="619"/>
        <end position="640"/>
    </location>
</feature>
<dbReference type="Pfam" id="PF26086">
    <property type="entry name" value="Niban2"/>
    <property type="match status" value="1"/>
</dbReference>
<organism evidence="4 5">
    <name type="scientific">Salvelinus namaycush</name>
    <name type="common">Lake trout</name>
    <name type="synonym">Salmo namaycush</name>
    <dbReference type="NCBI Taxonomy" id="8040"/>
    <lineage>
        <taxon>Eukaryota</taxon>
        <taxon>Metazoa</taxon>
        <taxon>Chordata</taxon>
        <taxon>Craniata</taxon>
        <taxon>Vertebrata</taxon>
        <taxon>Euteleostomi</taxon>
        <taxon>Actinopterygii</taxon>
        <taxon>Neopterygii</taxon>
        <taxon>Teleostei</taxon>
        <taxon>Protacanthopterygii</taxon>
        <taxon>Salmoniformes</taxon>
        <taxon>Salmonidae</taxon>
        <taxon>Salmoninae</taxon>
        <taxon>Salvelinus</taxon>
    </lineage>
</organism>
<evidence type="ECO:0000313" key="4">
    <source>
        <dbReference type="Proteomes" id="UP000808372"/>
    </source>
</evidence>
<dbReference type="Gene3D" id="2.30.29.30">
    <property type="entry name" value="Pleckstrin-homology domain (PH domain)/Phosphotyrosine-binding domain (PTB)"/>
    <property type="match status" value="1"/>
</dbReference>
<dbReference type="InterPro" id="IPR011993">
    <property type="entry name" value="PH-like_dom_sf"/>
</dbReference>
<dbReference type="Proteomes" id="UP000808372">
    <property type="component" value="Chromosome 26"/>
</dbReference>
<evidence type="ECO:0000259" key="3">
    <source>
        <dbReference type="PROSITE" id="PS50003"/>
    </source>
</evidence>
<dbReference type="PROSITE" id="PS50003">
    <property type="entry name" value="PH_DOMAIN"/>
    <property type="match status" value="1"/>
</dbReference>
<sequence>MPRNPLEDHSIFSGGLFQYLEGNKKWRNRFVFVADTYDVSFYENKVAHERGLHPKGTINCAGYKALTSMEEYLDLVNTSLPGVKAKVGSGPFVKGATQFPLILWHPYARHHYFCVLTEKEQTKWHAVLQDCVRHSNNGLSEECRVQTPAFTDAVRLHRQAQGHYGTWDMMCGGPPQILANLVMETLYPELRNLIGPRLKGKMQQRQRDWMLISEVVYKQVLSQTQAQYEALVQACEVETPRLDAALRTDMDQIITSKEHVSGKIRALVLPRAEQLLRRSVQPYVSSILEALMEPTSRGFSEVRDVFFRELVEVSKNTLNGGGKDKLGEHMEKISMLAFHPVKMQSCYEKVEQLSLEGLQQRFDVSSPSVFVQRAQILMREQMDNAVYTFEQLLHQSLEEKDQRGENLCKTIQCCQDRVLKKYDYDSSTVRKKFFREALLQIIIPYMLKQLAPSCHPDFPPFQEMIFEDFSRFILVENMFEEVVLQSVTKDIKMAVKEAAVQKRHNLYRDSMILTNSDPNLHLLGESPSVDWAAQFGGGDEEPDESPEGCGRSKWRRRQVVSMIKLDGMSPLPYESCLEVPGVDFIPEEGEMEEGVDFIPEEGEMEEGVDFIPEEGEMEEVGATSMEPQPKTPTELEPNSPDNVQEIRYLINPVVEMVVPASEEDLAVLTNGTEPGMLTLEGEEEVTLITTVVEEVHRKSLQWKSAPQEVSEQLIERGPYQKAEGELQEKGEAAIEGKVEEGEAAIENALQEMPIMIQEEVGDLQEERQDEVEATIEVDSSIEGEDEAIENAIQEIEMAVQEEDEDRITECAVDSDAELAPPLADSSPRHHDDSGFQSLTNEALDEGEAQPMKDALKTGLSNRPR</sequence>
<reference evidence="5" key="1">
    <citation type="submission" date="2025-08" db="UniProtKB">
        <authorList>
            <consortium name="RefSeq"/>
        </authorList>
    </citation>
    <scope>IDENTIFICATION</scope>
    <source>
        <tissue evidence="5">White muscle</tissue>
    </source>
</reference>
<dbReference type="AlphaFoldDB" id="A0A8U0PD83"/>
<evidence type="ECO:0000313" key="5">
    <source>
        <dbReference type="RefSeq" id="XP_038821659.1"/>
    </source>
</evidence>